<dbReference type="RefSeq" id="XP_003848421.1">
    <property type="nucleotide sequence ID" value="XM_003848373.1"/>
</dbReference>
<proteinExistence type="predicted"/>
<keyword evidence="3" id="KW-1185">Reference proteome</keyword>
<reference evidence="2 3" key="1">
    <citation type="journal article" date="2011" name="PLoS Genet.">
        <title>Finished genome of the fungal wheat pathogen Mycosphaerella graminicola reveals dispensome structure, chromosome plasticity, and stealth pathogenesis.</title>
        <authorList>
            <person name="Goodwin S.B."/>
            <person name="Ben M'barek S."/>
            <person name="Dhillon B."/>
            <person name="Wittenberg A.H.J."/>
            <person name="Crane C.F."/>
            <person name="Hane J.K."/>
            <person name="Foster A.J."/>
            <person name="Van der Lee T.A.J."/>
            <person name="Grimwood J."/>
            <person name="Aerts A."/>
            <person name="Antoniw J."/>
            <person name="Bailey A."/>
            <person name="Bluhm B."/>
            <person name="Bowler J."/>
            <person name="Bristow J."/>
            <person name="van der Burgt A."/>
            <person name="Canto-Canche B."/>
            <person name="Churchill A.C.L."/>
            <person name="Conde-Ferraez L."/>
            <person name="Cools H.J."/>
            <person name="Coutinho P.M."/>
            <person name="Csukai M."/>
            <person name="Dehal P."/>
            <person name="De Wit P."/>
            <person name="Donzelli B."/>
            <person name="van de Geest H.C."/>
            <person name="van Ham R.C.H.J."/>
            <person name="Hammond-Kosack K.E."/>
            <person name="Henrissat B."/>
            <person name="Kilian A."/>
            <person name="Kobayashi A.K."/>
            <person name="Koopmann E."/>
            <person name="Kourmpetis Y."/>
            <person name="Kuzniar A."/>
            <person name="Lindquist E."/>
            <person name="Lombard V."/>
            <person name="Maliepaard C."/>
            <person name="Martins N."/>
            <person name="Mehrabi R."/>
            <person name="Nap J.P.H."/>
            <person name="Ponomarenko A."/>
            <person name="Rudd J.J."/>
            <person name="Salamov A."/>
            <person name="Schmutz J."/>
            <person name="Schouten H.J."/>
            <person name="Shapiro H."/>
            <person name="Stergiopoulos I."/>
            <person name="Torriani S.F.F."/>
            <person name="Tu H."/>
            <person name="de Vries R.P."/>
            <person name="Waalwijk C."/>
            <person name="Ware S.B."/>
            <person name="Wiebenga A."/>
            <person name="Zwiers L.-H."/>
            <person name="Oliver R.P."/>
            <person name="Grigoriev I.V."/>
            <person name="Kema G.H.J."/>
        </authorList>
    </citation>
    <scope>NUCLEOTIDE SEQUENCE [LARGE SCALE GENOMIC DNA]</scope>
    <source>
        <strain evidence="3">CBS 115943 / IPO323</strain>
    </source>
</reference>
<gene>
    <name evidence="2" type="ORF">MYCGRDRAFT_96751</name>
</gene>
<accession>F9XND9</accession>
<dbReference type="GeneID" id="13396427"/>
<evidence type="ECO:0000313" key="3">
    <source>
        <dbReference type="Proteomes" id="UP000008062"/>
    </source>
</evidence>
<feature type="region of interest" description="Disordered" evidence="1">
    <location>
        <begin position="144"/>
        <end position="166"/>
    </location>
</feature>
<organism evidence="2 3">
    <name type="scientific">Zymoseptoria tritici (strain CBS 115943 / IPO323)</name>
    <name type="common">Speckled leaf blotch fungus</name>
    <name type="synonym">Septoria tritici</name>
    <dbReference type="NCBI Taxonomy" id="336722"/>
    <lineage>
        <taxon>Eukaryota</taxon>
        <taxon>Fungi</taxon>
        <taxon>Dikarya</taxon>
        <taxon>Ascomycota</taxon>
        <taxon>Pezizomycotina</taxon>
        <taxon>Dothideomycetes</taxon>
        <taxon>Dothideomycetidae</taxon>
        <taxon>Mycosphaerellales</taxon>
        <taxon>Mycosphaerellaceae</taxon>
        <taxon>Zymoseptoria</taxon>
    </lineage>
</organism>
<dbReference type="Proteomes" id="UP000008062">
    <property type="component" value="Chromosome 11"/>
</dbReference>
<protein>
    <submittedName>
        <fullName evidence="2">Uncharacterized protein</fullName>
    </submittedName>
</protein>
<dbReference type="HOGENOM" id="CLU_1230766_0_0_1"/>
<dbReference type="KEGG" id="ztr:MYCGRDRAFT_96751"/>
<evidence type="ECO:0000256" key="1">
    <source>
        <dbReference type="SAM" id="MobiDB-lite"/>
    </source>
</evidence>
<name>F9XND9_ZYMTI</name>
<dbReference type="InParanoid" id="F9XND9"/>
<feature type="compositionally biased region" description="Basic and acidic residues" evidence="1">
    <location>
        <begin position="144"/>
        <end position="157"/>
    </location>
</feature>
<feature type="region of interest" description="Disordered" evidence="1">
    <location>
        <begin position="49"/>
        <end position="68"/>
    </location>
</feature>
<dbReference type="AlphaFoldDB" id="F9XND9"/>
<sequence length="225" mass="25635">MSHISSLLEMFSSFRITGHSWGPTYAEISESKRQERDANIAAIRQLSHVSPHELLPPDNTPAGVPENAQDFDEDLLSAMRRMCESTKTDMYQVRKRIAQAILNRTGGSTALFISDDFRDARELLEKDLSHDNGFMECLQDEPECEHAGGRPAQEHRANNTGESVPPQRMETSAIHAELADLHEEHSTSSGVIYYWTRHGFVAQRVKDLEEEVFGRGRHWNQFRQD</sequence>
<dbReference type="EMBL" id="CM001206">
    <property type="protein sequence ID" value="EGP83397.1"/>
    <property type="molecule type" value="Genomic_DNA"/>
</dbReference>
<dbReference type="VEuPathDB" id="FungiDB:ZTRI_11.380"/>
<evidence type="ECO:0000313" key="2">
    <source>
        <dbReference type="EMBL" id="EGP83397.1"/>
    </source>
</evidence>